<proteinExistence type="predicted"/>
<sequence length="254" mass="27389">MTRFVRLYRHLRSETGGLALVEFALGAPLVLLAGGWCTELSYYGLCQLNISQYALSLADNASRVGQVASNGVSTLRETDLNDVLQATKVQGDGLDLTTNGRIILSSLENVTQDYDNAPTQRIHWQRCIGLKQGDGYDSSYGGPTSKKTAGTAAPAGYVAGTDDQYAGVAAPTGMGDAGAKVVAPKDSGVMFVEINYEYQPIFGSMYMKPTRIHYIASFMVRDNRDFERISNPNPTATASTCDLYSPGPVTLNKF</sequence>
<dbReference type="RefSeq" id="WP_184056538.1">
    <property type="nucleotide sequence ID" value="NZ_JACIJK010000004.1"/>
</dbReference>
<dbReference type="AlphaFoldDB" id="A0A7W9EU70"/>
<dbReference type="Proteomes" id="UP000546200">
    <property type="component" value="Unassembled WGS sequence"/>
</dbReference>
<evidence type="ECO:0000313" key="2">
    <source>
        <dbReference type="Proteomes" id="UP000546200"/>
    </source>
</evidence>
<name>A0A7W9EU70_9SPHN</name>
<evidence type="ECO:0000313" key="1">
    <source>
        <dbReference type="EMBL" id="MBB5714876.1"/>
    </source>
</evidence>
<organism evidence="1 2">
    <name type="scientific">Sphingomonas aerophila</name>
    <dbReference type="NCBI Taxonomy" id="1344948"/>
    <lineage>
        <taxon>Bacteria</taxon>
        <taxon>Pseudomonadati</taxon>
        <taxon>Pseudomonadota</taxon>
        <taxon>Alphaproteobacteria</taxon>
        <taxon>Sphingomonadales</taxon>
        <taxon>Sphingomonadaceae</taxon>
        <taxon>Sphingomonas</taxon>
    </lineage>
</organism>
<gene>
    <name evidence="1" type="ORF">FHS94_001712</name>
</gene>
<accession>A0A7W9EU70</accession>
<reference evidence="1 2" key="1">
    <citation type="submission" date="2020-08" db="EMBL/GenBank/DDBJ databases">
        <title>Genomic Encyclopedia of Type Strains, Phase IV (KMG-IV): sequencing the most valuable type-strain genomes for metagenomic binning, comparative biology and taxonomic classification.</title>
        <authorList>
            <person name="Goeker M."/>
        </authorList>
    </citation>
    <scope>NUCLEOTIDE SEQUENCE [LARGE SCALE GENOMIC DNA]</scope>
    <source>
        <strain evidence="1 2">DSM 100044</strain>
    </source>
</reference>
<protein>
    <submittedName>
        <fullName evidence="1">Flp pilus assembly protein TadG</fullName>
    </submittedName>
</protein>
<keyword evidence="2" id="KW-1185">Reference proteome</keyword>
<comment type="caution">
    <text evidence="1">The sequence shown here is derived from an EMBL/GenBank/DDBJ whole genome shotgun (WGS) entry which is preliminary data.</text>
</comment>
<dbReference type="EMBL" id="JACIJK010000004">
    <property type="protein sequence ID" value="MBB5714876.1"/>
    <property type="molecule type" value="Genomic_DNA"/>
</dbReference>